<dbReference type="EMBL" id="CP042469">
    <property type="protein sequence ID" value="QOX65623.1"/>
    <property type="molecule type" value="Genomic_DNA"/>
</dbReference>
<dbReference type="Proteomes" id="UP000594014">
    <property type="component" value="Chromosome"/>
</dbReference>
<keyword evidence="2" id="KW-1185">Reference proteome</keyword>
<name>A0ACD1AH38_9FIRM</name>
<evidence type="ECO:0000313" key="2">
    <source>
        <dbReference type="Proteomes" id="UP000594014"/>
    </source>
</evidence>
<accession>A0ACD1AH38</accession>
<proteinExistence type="predicted"/>
<reference evidence="1" key="1">
    <citation type="submission" date="2019-08" db="EMBL/GenBank/DDBJ databases">
        <title>Genome sequence of Clostridiales bacterium MT110.</title>
        <authorList>
            <person name="Cao J."/>
        </authorList>
    </citation>
    <scope>NUCLEOTIDE SEQUENCE</scope>
    <source>
        <strain evidence="1">MT110</strain>
    </source>
</reference>
<sequence length="143" mass="16090">MLIKQISIFIPNKKGSLSQLTDILIAHHIDIRAIAVFDTAEFGILRIVVDDPDRAVDVLNKEGVVAKVSRVIAVEPEDKPGSLNTIFSILRDADINIEYIYSFIMRQKEMPYVVLKVDQQEKAVDELTAHGINVVNKEEIYGK</sequence>
<evidence type="ECO:0000313" key="1">
    <source>
        <dbReference type="EMBL" id="QOX65623.1"/>
    </source>
</evidence>
<gene>
    <name evidence="1" type="ORF">FRZ06_20855</name>
</gene>
<organism evidence="1 2">
    <name type="scientific">Anoxybacterium hadale</name>
    <dbReference type="NCBI Taxonomy" id="3408580"/>
    <lineage>
        <taxon>Bacteria</taxon>
        <taxon>Bacillati</taxon>
        <taxon>Bacillota</taxon>
        <taxon>Clostridia</taxon>
        <taxon>Peptostreptococcales</taxon>
        <taxon>Anaerovoracaceae</taxon>
        <taxon>Anoxybacterium</taxon>
    </lineage>
</organism>
<protein>
    <submittedName>
        <fullName evidence="1">ACT domain-containing protein</fullName>
    </submittedName>
</protein>